<name>A0A0R1RH00_9LACO</name>
<sequence>MLLIIAGFKINSHTLTDYASVADSTDAGPWIALLSFLFKRAGFKRYGKAAFVMVGGLLTAVCIVLLIVLN</sequence>
<evidence type="ECO:0000313" key="3">
    <source>
        <dbReference type="Proteomes" id="UP000051999"/>
    </source>
</evidence>
<reference evidence="2 3" key="1">
    <citation type="journal article" date="2015" name="Genome Announc.">
        <title>Expanding the biotechnology potential of lactobacilli through comparative genomics of 213 strains and associated genera.</title>
        <authorList>
            <person name="Sun Z."/>
            <person name="Harris H.M."/>
            <person name="McCann A."/>
            <person name="Guo C."/>
            <person name="Argimon S."/>
            <person name="Zhang W."/>
            <person name="Yang X."/>
            <person name="Jeffery I.B."/>
            <person name="Cooney J.C."/>
            <person name="Kagawa T.F."/>
            <person name="Liu W."/>
            <person name="Song Y."/>
            <person name="Salvetti E."/>
            <person name="Wrobel A."/>
            <person name="Rasinkangas P."/>
            <person name="Parkhill J."/>
            <person name="Rea M.C."/>
            <person name="O'Sullivan O."/>
            <person name="Ritari J."/>
            <person name="Douillard F.P."/>
            <person name="Paul Ross R."/>
            <person name="Yang R."/>
            <person name="Briner A.E."/>
            <person name="Felis G.E."/>
            <person name="de Vos W.M."/>
            <person name="Barrangou R."/>
            <person name="Klaenhammer T.R."/>
            <person name="Caufield P.W."/>
            <person name="Cui Y."/>
            <person name="Zhang H."/>
            <person name="O'Toole P.W."/>
        </authorList>
    </citation>
    <scope>NUCLEOTIDE SEQUENCE [LARGE SCALE GENOMIC DNA]</scope>
    <source>
        <strain evidence="2 3">DSM 15814</strain>
    </source>
</reference>
<accession>A0A0R1RH00</accession>
<dbReference type="STRING" id="1114972.FD35_GL002569"/>
<organism evidence="2 3">
    <name type="scientific">Furfurilactobacillus rossiae DSM 15814</name>
    <dbReference type="NCBI Taxonomy" id="1114972"/>
    <lineage>
        <taxon>Bacteria</taxon>
        <taxon>Bacillati</taxon>
        <taxon>Bacillota</taxon>
        <taxon>Bacilli</taxon>
        <taxon>Lactobacillales</taxon>
        <taxon>Lactobacillaceae</taxon>
        <taxon>Furfurilactobacillus</taxon>
    </lineage>
</organism>
<dbReference type="PATRIC" id="fig|1114972.6.peg.2635"/>
<keyword evidence="1" id="KW-1133">Transmembrane helix</keyword>
<protein>
    <submittedName>
        <fullName evidence="2">Uncharacterized protein</fullName>
    </submittedName>
</protein>
<proteinExistence type="predicted"/>
<keyword evidence="1" id="KW-0812">Transmembrane</keyword>
<comment type="caution">
    <text evidence="2">The sequence shown here is derived from an EMBL/GenBank/DDBJ whole genome shotgun (WGS) entry which is preliminary data.</text>
</comment>
<dbReference type="Proteomes" id="UP000051999">
    <property type="component" value="Unassembled WGS sequence"/>
</dbReference>
<evidence type="ECO:0000256" key="1">
    <source>
        <dbReference type="SAM" id="Phobius"/>
    </source>
</evidence>
<dbReference type="EMBL" id="AZFF01000008">
    <property type="protein sequence ID" value="KRL54500.1"/>
    <property type="molecule type" value="Genomic_DNA"/>
</dbReference>
<feature type="transmembrane region" description="Helical" evidence="1">
    <location>
        <begin position="49"/>
        <end position="69"/>
    </location>
</feature>
<gene>
    <name evidence="2" type="ORF">FD35_GL002569</name>
</gene>
<dbReference type="AlphaFoldDB" id="A0A0R1RH00"/>
<keyword evidence="3" id="KW-1185">Reference proteome</keyword>
<evidence type="ECO:0000313" key="2">
    <source>
        <dbReference type="EMBL" id="KRL54500.1"/>
    </source>
</evidence>
<keyword evidence="1" id="KW-0472">Membrane</keyword>